<dbReference type="Gene3D" id="3.30.559.10">
    <property type="entry name" value="Chloramphenicol acetyltransferase-like domain"/>
    <property type="match status" value="3"/>
</dbReference>
<dbReference type="CDD" id="cd12117">
    <property type="entry name" value="A_NRPS_Srf_like"/>
    <property type="match status" value="1"/>
</dbReference>
<evidence type="ECO:0000256" key="2">
    <source>
        <dbReference type="ARBA" id="ARBA00022450"/>
    </source>
</evidence>
<sequence>MIPVSFAQQRLWLADQLDGPSPRYNLPFAIRMRGPLDEAALRDAARDVVIRHEALRTVFPAVDGVPVQQVVPAAETRLHFETVRCGPDEFPALRDAAAAHHFDLGGELPLRMTVFALAPQEHVLLVVVHHIAGDGWSQGLFLRDLAAACTARHAGRSPDWSPLPVQYADYALWQRELLGSDTDPHSVLSRELAYWRDHLSGTPQEVTLPADRPRPPVQGACADAVGLRFDADLHTALLDVARAHRATLFMVLQAGLAALLTRLGAGTDVPLGTVVAGRSDDALHDVVGFFVNTLVLRTDTSGDPTFTELLARVRETQLEAHAHAEIPFERLVEEVNPVRSLARHPLFQVMLVLQDTAESGLDLPGLDTCPEPIGMRVAKFDLNIGLAEAFDADGAPAGITGSVEYAADLFDRDTVEALTVRLARLLSAAAADPGLPVGRIDVLGAAERSRLLSGGNGAAAAVSLPRAFADQAARTPDALAVAGEDTLTYAELDARANRLAHHLTGLGVGPETPVALLVEPSADAAAATLAVLKAGGVCVPLHPGLPADRAARVMEDAGAAVLLTDRAPGAVPGVPGGVRVVRPGDGRSGEATGPAVAVHPDQLAYLRYPAHPADGPAGVAVCHRDVAAFATDRRWRGTAPDRVLLHSPQTLDAAAYELWVPLLSGGTVVVAPAGAPGPAGLRAVLERHAVTALFLTKGLFDQVAEECPEAFTGLRTLATGGGRASAAAVRRALAAHPDLVLHHLYGPAGHATAATAHALSAQESATGRVPIGRPLDHLRGYVLDARLEPVAPGVAGELYVAGAGLARGHLNRPGPTAERFVPCPFMPGERMYRTGDLARRRADGVLEHLGRADERAEIAGCRVEPGEIEAVLGRYDGVGQAVVVVREDGPGDRRLVAYCTPAGERPELAAELRRFAAGSLPGYLVPQVVVLDRLPRTTDHELDHAALPAPGRPSSAESPGDGARQEALREEAVVGRLFADLLGRDTVGVQDNFFELGGHSLLATRLLARVRSVTGADIRIRAFFEDPTVAGLVRQLDTEKSTRPVLAARTRPEAMPLSFAQQRLWLIDRMQGAGAYYNVPVALRLRGPLDREALTAAVADLLARHETLRTVIREIDGAPCQLVLAATEAPSVVEAVRCRGEEAEALVNAASRRPFDLAADLPLRVTVLETAPDDHVLLLVLHHIVSDGWSLGPLMRDLARAYAARRAGHAPDWAPLPVQYADYTLWQRELLGDEADPRSLYARQLTHWRKALAGLPEELELPFDRPRGTAPCVRAERVMMPLDARLHAALLDVARTHQVTLFMVVQAGVAALLSRWGAGEDIPIGAVVAGRSEQLLDDLVGFFVNTLVLRTDTSGDPTFGELLARIRESDLAAYAHQDVPFERLVEEINPVRSLARHPLVQVMLVLQNNEQAELDLAGLETSSEPSDTGGAKFDLTFVMEESYGPGGPAGIDCSIDFAVDLFDRDTVESMAAVLARLLSAAASTPGTAIGELDALGDEERARLLVDWNDTAVAAPAISLPQAFAEQAAHTPDAVAVAADGATLTYAELDARAGRLAHRLLAAGATAETRVALLLERSVDAVVATLAVARAGAAYVPLHTGLPPERMSWVIEDSDARLLITDRTEVDFPHRARVLRPADEPSGAAAPAVRVHPGQLAYVMYTSGSTGLPKGVAVRHRDVVALAGDRRWRGGDHRRVLLHSPMAFDAATYELWVPLLSGGTVVVAPPGALDPAGLRAVVERHAVTALWLTKGLFDVVAEESPHTFAGLRAVTTGGDAGSPAMLRRVLAACPDLRLANGYGPTETTTFATHHLLSTADVAGARVPIGRPLDNMRAYVLDGRLRPVPVGAPGELYVAGAGLARGYWRRSVLTAERFVASPFGTGERMYRTGDRCRLRGDGTVEYLGRTDHQVKLRGFRIEPGEIEAVLARCEGVGQVLVVAREDIAGDRRLVAYCTPAGDRPELAAELGRFAAASLPAYMVPSAVVVLDALPLNPNGKVDRKALPAPVHTADQRGRAPRTPQERLLCELFGELLGVDAVTIDDDFFALGGHSLLATRVVSRVRAALGVELGITDLFRTPTPAGLSARLAGASSRPALTARPRPEILPLSYAQQRLWFIGQVEGPSATYNIPVGVRLRGALDVAALERALGDVVLRHEALRTVFPVHEGAPRQHVTAGPTGRLVTVCDRPVSEVVGHVFDLATELPVHGYVLPGDAPAEHVLVLVLHHVASDGWSLRPLLRDLAQAYGARCLGRAPEWEALPVQYADYTLWQRELLGSEGDADSPLARQLAFWQETLAGLPDELSLPVDRPRPAVASHRGEVARFAFDSGLHLRLTELAQEHGVTLFMVLQAALAALLNRFGAGEDIPIGSPAAGRTDEALDELVGFFANTLVLRVDLSGRPSFHELLGRVRAMNLAALAHQDVPFERLVEELNPARSLARHPLFQVMFAYNNTAEATLEFPGLDAEFAPVSQDGVAKFDLLFGIGEQRDAEGRPAGIEGGLEYATDLFDGETAARMTDALGRLLAAVVRAPDAPLATLGLLSDADRRRLLRDRNDTDHAVPFVSLPDLVRQRAARTPGAPVVIDGDTVLTYGELDARAARLAGRLAAAGAAPERLVAIALPRSADFYVAVLAVLGTGAAYVPLDPRHPAQRIAAILDEAAPVLMLTDGRADRPAADCPVVRIDAGGDHGERPSAPVPVTRGHAAYVIYTSGSTGAPKGVVVTHGGLRNLLVSLAGQVPLNEGDRLLAATTPAFDMAVPEIYLPLVTGAAAVVADDDTVRDPAALAALIERAAVTVVQATPSLWHALLSERPEAVRGLRMLVGAEALPPALAAELHRWGSEVTNLYGPTETTVWSTAARLGAAGPPAIGRPLLNTRAYVLDRDLNPVPEGVTGELYLSGEGLARGYLGRAGLTAERFVACPFTAGARMYRTGDLARWRRDGELECLGRTDHQVKVRGFRIEPGEIEAALTGRAEVAQAVVMAREDTPGDIRLVAYVVGEDPSDAPDGTELRRFCTAALPAYMVPSAVVVLDALPLNPNGKLDRTALPAPDYAAPSPGRGPRTPLEEVLCGLFADVLGVPDVGIDDSFFDLGGHSLLATTLLSRVRSVLGAELSIRTVFESPTVAELSGRLGAKTSHDALDVLLPLRSRGTRPPLFCVHPAAGISWVYSGLLRAVDAAHPVYGLQASGLTGQAPESVGEMAEDYLRRIREVQPAGPYHLLGWSFGATVAQEMAVRLQAEGDEVALLALLDGYPAVPGAADPVLPDDAAEMFAALLASLGLDPAAPDGLAVLEPLLGEAAGALADVFATHHKLLNEHTPRRYRGDAVFFGATLDKPGDWPYADAWRGHITGRIEEHRIACAHGELTRPEPIARIGAVVADKLRAAHRTEHRGEQ</sequence>
<protein>
    <submittedName>
        <fullName evidence="6">Amino acid adenylation domain-containing protein</fullName>
    </submittedName>
</protein>
<dbReference type="InterPro" id="IPR006162">
    <property type="entry name" value="Ppantetheine_attach_site"/>
</dbReference>
<dbReference type="Gene3D" id="1.10.1200.10">
    <property type="entry name" value="ACP-like"/>
    <property type="match status" value="2"/>
</dbReference>
<dbReference type="Pfam" id="PF00550">
    <property type="entry name" value="PP-binding"/>
    <property type="match status" value="3"/>
</dbReference>
<dbReference type="SUPFAM" id="SSF56801">
    <property type="entry name" value="Acetyl-CoA synthetase-like"/>
    <property type="match status" value="3"/>
</dbReference>
<dbReference type="PANTHER" id="PTHR45527">
    <property type="entry name" value="NONRIBOSOMAL PEPTIDE SYNTHETASE"/>
    <property type="match status" value="1"/>
</dbReference>
<dbReference type="InterPro" id="IPR001242">
    <property type="entry name" value="Condensation_dom"/>
</dbReference>
<evidence type="ECO:0000256" key="4">
    <source>
        <dbReference type="SAM" id="MobiDB-lite"/>
    </source>
</evidence>
<keyword evidence="3" id="KW-0597">Phosphoprotein</keyword>
<dbReference type="InterPro" id="IPR001031">
    <property type="entry name" value="Thioesterase"/>
</dbReference>
<dbReference type="Gene3D" id="2.30.38.10">
    <property type="entry name" value="Luciferase, Domain 3"/>
    <property type="match status" value="3"/>
</dbReference>
<dbReference type="Pfam" id="PF13193">
    <property type="entry name" value="AMP-binding_C"/>
    <property type="match status" value="3"/>
</dbReference>
<dbReference type="Gene3D" id="3.40.50.1820">
    <property type="entry name" value="alpha/beta hydrolase"/>
    <property type="match status" value="1"/>
</dbReference>
<evidence type="ECO:0000313" key="7">
    <source>
        <dbReference type="Proteomes" id="UP001610990"/>
    </source>
</evidence>
<keyword evidence="7" id="KW-1185">Reference proteome</keyword>
<dbReference type="InterPro" id="IPR029058">
    <property type="entry name" value="AB_hydrolase_fold"/>
</dbReference>
<dbReference type="SUPFAM" id="SSF53474">
    <property type="entry name" value="alpha/beta-Hydrolases"/>
    <property type="match status" value="1"/>
</dbReference>
<dbReference type="InterPro" id="IPR020845">
    <property type="entry name" value="AMP-binding_CS"/>
</dbReference>
<dbReference type="InterPro" id="IPR023213">
    <property type="entry name" value="CAT-like_dom_sf"/>
</dbReference>
<dbReference type="InterPro" id="IPR009081">
    <property type="entry name" value="PP-bd_ACP"/>
</dbReference>
<dbReference type="SUPFAM" id="SSF52777">
    <property type="entry name" value="CoA-dependent acyltransferases"/>
    <property type="match status" value="6"/>
</dbReference>
<dbReference type="InterPro" id="IPR036736">
    <property type="entry name" value="ACP-like_sf"/>
</dbReference>
<dbReference type="CDD" id="cd19540">
    <property type="entry name" value="LCL_NRPS-like"/>
    <property type="match status" value="3"/>
</dbReference>
<dbReference type="PROSITE" id="PS50075">
    <property type="entry name" value="CARRIER"/>
    <property type="match status" value="3"/>
</dbReference>
<dbReference type="InterPro" id="IPR020806">
    <property type="entry name" value="PKS_PP-bd"/>
</dbReference>
<dbReference type="CDD" id="cd05930">
    <property type="entry name" value="A_NRPS"/>
    <property type="match status" value="1"/>
</dbReference>
<feature type="domain" description="Carrier" evidence="5">
    <location>
        <begin position="965"/>
        <end position="1040"/>
    </location>
</feature>
<keyword evidence="2" id="KW-0596">Phosphopantetheine</keyword>
<reference evidence="6 7" key="1">
    <citation type="submission" date="2024-10" db="EMBL/GenBank/DDBJ databases">
        <title>The Natural Products Discovery Center: Release of the First 8490 Sequenced Strains for Exploring Actinobacteria Biosynthetic Diversity.</title>
        <authorList>
            <person name="Kalkreuter E."/>
            <person name="Kautsar S.A."/>
            <person name="Yang D."/>
            <person name="Bader C.D."/>
            <person name="Teijaro C.N."/>
            <person name="Fluegel L."/>
            <person name="Davis C.M."/>
            <person name="Simpson J.R."/>
            <person name="Lauterbach L."/>
            <person name="Steele A.D."/>
            <person name="Gui C."/>
            <person name="Meng S."/>
            <person name="Li G."/>
            <person name="Viehrig K."/>
            <person name="Ye F."/>
            <person name="Su P."/>
            <person name="Kiefer A.F."/>
            <person name="Nichols A."/>
            <person name="Cepeda A.J."/>
            <person name="Yan W."/>
            <person name="Fan B."/>
            <person name="Jiang Y."/>
            <person name="Adhikari A."/>
            <person name="Zheng C.-J."/>
            <person name="Schuster L."/>
            <person name="Cowan T.M."/>
            <person name="Smanski M.J."/>
            <person name="Chevrette M.G."/>
            <person name="De Carvalho L.P.S."/>
            <person name="Shen B."/>
        </authorList>
    </citation>
    <scope>NUCLEOTIDE SEQUENCE [LARGE SCALE GENOMIC DNA]</scope>
    <source>
        <strain evidence="6 7">NPDC018013</strain>
    </source>
</reference>
<dbReference type="PANTHER" id="PTHR45527:SF1">
    <property type="entry name" value="FATTY ACID SYNTHASE"/>
    <property type="match status" value="1"/>
</dbReference>
<gene>
    <name evidence="6" type="ORF">ACH4GP_21730</name>
</gene>
<dbReference type="NCBIfam" id="TIGR01733">
    <property type="entry name" value="AA-adenyl-dom"/>
    <property type="match status" value="3"/>
</dbReference>
<dbReference type="SUPFAM" id="SSF47336">
    <property type="entry name" value="ACP-like"/>
    <property type="match status" value="3"/>
</dbReference>
<dbReference type="SMART" id="SM00823">
    <property type="entry name" value="PKS_PP"/>
    <property type="match status" value="3"/>
</dbReference>
<evidence type="ECO:0000313" key="6">
    <source>
        <dbReference type="EMBL" id="MFH8586987.1"/>
    </source>
</evidence>
<dbReference type="EMBL" id="JBIRGH010000013">
    <property type="protein sequence ID" value="MFH8586987.1"/>
    <property type="molecule type" value="Genomic_DNA"/>
</dbReference>
<dbReference type="InterPro" id="IPR045851">
    <property type="entry name" value="AMP-bd_C_sf"/>
</dbReference>
<organism evidence="6 7">
    <name type="scientific">Streptomyces celluloflavus</name>
    <dbReference type="NCBI Taxonomy" id="58344"/>
    <lineage>
        <taxon>Bacteria</taxon>
        <taxon>Bacillati</taxon>
        <taxon>Actinomycetota</taxon>
        <taxon>Actinomycetes</taxon>
        <taxon>Kitasatosporales</taxon>
        <taxon>Streptomycetaceae</taxon>
        <taxon>Streptomyces</taxon>
    </lineage>
</organism>
<proteinExistence type="predicted"/>
<dbReference type="NCBIfam" id="NF003417">
    <property type="entry name" value="PRK04813.1"/>
    <property type="match status" value="3"/>
</dbReference>
<comment type="caution">
    <text evidence="6">The sequence shown here is derived from an EMBL/GenBank/DDBJ whole genome shotgun (WGS) entry which is preliminary data.</text>
</comment>
<feature type="region of interest" description="Disordered" evidence="4">
    <location>
        <begin position="942"/>
        <end position="966"/>
    </location>
</feature>
<evidence type="ECO:0000256" key="1">
    <source>
        <dbReference type="ARBA" id="ARBA00001957"/>
    </source>
</evidence>
<dbReference type="PROSITE" id="PS00012">
    <property type="entry name" value="PHOSPHOPANTETHEINE"/>
    <property type="match status" value="3"/>
</dbReference>
<dbReference type="Pfam" id="PF00668">
    <property type="entry name" value="Condensation"/>
    <property type="match status" value="3"/>
</dbReference>
<dbReference type="RefSeq" id="WP_397674082.1">
    <property type="nucleotide sequence ID" value="NZ_JBIRGH010000013.1"/>
</dbReference>
<dbReference type="InterPro" id="IPR025110">
    <property type="entry name" value="AMP-bd_C"/>
</dbReference>
<feature type="domain" description="Carrier" evidence="5">
    <location>
        <begin position="3054"/>
        <end position="3129"/>
    </location>
</feature>
<dbReference type="Pfam" id="PF00501">
    <property type="entry name" value="AMP-binding"/>
    <property type="match status" value="3"/>
</dbReference>
<dbReference type="Gene3D" id="3.30.300.30">
    <property type="match status" value="3"/>
</dbReference>
<dbReference type="Proteomes" id="UP001610990">
    <property type="component" value="Unassembled WGS sequence"/>
</dbReference>
<dbReference type="InterPro" id="IPR000873">
    <property type="entry name" value="AMP-dep_synth/lig_dom"/>
</dbReference>
<feature type="domain" description="Carrier" evidence="5">
    <location>
        <begin position="2013"/>
        <end position="2088"/>
    </location>
</feature>
<name>A0ABW7RG04_9ACTN</name>
<dbReference type="PROSITE" id="PS00455">
    <property type="entry name" value="AMP_BINDING"/>
    <property type="match status" value="2"/>
</dbReference>
<evidence type="ECO:0000259" key="5">
    <source>
        <dbReference type="PROSITE" id="PS50075"/>
    </source>
</evidence>
<dbReference type="Gene3D" id="3.30.559.30">
    <property type="entry name" value="Nonribosomal peptide synthetase, condensation domain"/>
    <property type="match status" value="3"/>
</dbReference>
<comment type="cofactor">
    <cofactor evidence="1">
        <name>pantetheine 4'-phosphate</name>
        <dbReference type="ChEBI" id="CHEBI:47942"/>
    </cofactor>
</comment>
<dbReference type="InterPro" id="IPR010071">
    <property type="entry name" value="AA_adenyl_dom"/>
</dbReference>
<dbReference type="Pfam" id="PF00975">
    <property type="entry name" value="Thioesterase"/>
    <property type="match status" value="1"/>
</dbReference>
<evidence type="ECO:0000256" key="3">
    <source>
        <dbReference type="ARBA" id="ARBA00022553"/>
    </source>
</evidence>
<dbReference type="Gene3D" id="3.40.50.980">
    <property type="match status" value="6"/>
</dbReference>
<accession>A0ABW7RG04</accession>